<evidence type="ECO:0000256" key="1">
    <source>
        <dbReference type="ARBA" id="ARBA00022612"/>
    </source>
</evidence>
<accession>A0ABP8I991</accession>
<dbReference type="Pfam" id="PF04586">
    <property type="entry name" value="Peptidase_S78"/>
    <property type="match status" value="1"/>
</dbReference>
<comment type="caution">
    <text evidence="5">The sequence shown here is derived from an EMBL/GenBank/DDBJ whole genome shotgun (WGS) entry which is preliminary data.</text>
</comment>
<organism evidence="5 6">
    <name type="scientific">Hymenobacter saemangeumensis</name>
    <dbReference type="NCBI Taxonomy" id="1084522"/>
    <lineage>
        <taxon>Bacteria</taxon>
        <taxon>Pseudomonadati</taxon>
        <taxon>Bacteroidota</taxon>
        <taxon>Cytophagia</taxon>
        <taxon>Cytophagales</taxon>
        <taxon>Hymenobacteraceae</taxon>
        <taxon>Hymenobacter</taxon>
    </lineage>
</organism>
<feature type="domain" description="Prohead serine protease" evidence="4">
    <location>
        <begin position="30"/>
        <end position="131"/>
    </location>
</feature>
<evidence type="ECO:0000256" key="3">
    <source>
        <dbReference type="ARBA" id="ARBA00022801"/>
    </source>
</evidence>
<reference evidence="6" key="1">
    <citation type="journal article" date="2019" name="Int. J. Syst. Evol. Microbiol.">
        <title>The Global Catalogue of Microorganisms (GCM) 10K type strain sequencing project: providing services to taxonomists for standard genome sequencing and annotation.</title>
        <authorList>
            <consortium name="The Broad Institute Genomics Platform"/>
            <consortium name="The Broad Institute Genome Sequencing Center for Infectious Disease"/>
            <person name="Wu L."/>
            <person name="Ma J."/>
        </authorList>
    </citation>
    <scope>NUCLEOTIDE SEQUENCE [LARGE SCALE GENOMIC DNA]</scope>
    <source>
        <strain evidence="6">JCM 17923</strain>
    </source>
</reference>
<name>A0ABP8I991_9BACT</name>
<protein>
    <recommendedName>
        <fullName evidence="4">Prohead serine protease domain-containing protein</fullName>
    </recommendedName>
</protein>
<keyword evidence="2" id="KW-0645">Protease</keyword>
<evidence type="ECO:0000313" key="5">
    <source>
        <dbReference type="EMBL" id="GAA4354114.1"/>
    </source>
</evidence>
<dbReference type="RefSeq" id="WP_345235447.1">
    <property type="nucleotide sequence ID" value="NZ_BAABGZ010000016.1"/>
</dbReference>
<keyword evidence="1" id="KW-1188">Viral release from host cell</keyword>
<proteinExistence type="predicted"/>
<dbReference type="InterPro" id="IPR054613">
    <property type="entry name" value="Peptidase_S78_dom"/>
</dbReference>
<keyword evidence="6" id="KW-1185">Reference proteome</keyword>
<sequence>MARFVLTDERLNCYGTRIITKGVDLKDFLKNPVMLYMHTRGLVIGKWEDVQVSKEDATISAEGVFDQTDPFAQSIESKVNQKILNACSSGLEILEWSEKPEMLVAGQTRPTITKSILNEASIVDIPGNKNALRLHLGAGLWLTEDATANAESLNKFLPTLNLQTQKPMDEILLALGLAAGSTPAQVVAAIQQMRLNAANAHADTIISIAEKAGLVDAGNKDKFTKLAAADPGLALHFLGFDQLKKPTATDAPEGDKPGKDLRLADVVREVNSNNTTNLGGTGGTAPDPRAAWTMREWEKKDSKGLLALKASNSDRYNTMYEAQYGRKPNS</sequence>
<evidence type="ECO:0000256" key="2">
    <source>
        <dbReference type="ARBA" id="ARBA00022670"/>
    </source>
</evidence>
<dbReference type="EMBL" id="BAABGZ010000016">
    <property type="protein sequence ID" value="GAA4354114.1"/>
    <property type="molecule type" value="Genomic_DNA"/>
</dbReference>
<dbReference type="Proteomes" id="UP001501153">
    <property type="component" value="Unassembled WGS sequence"/>
</dbReference>
<gene>
    <name evidence="5" type="ORF">GCM10023185_15460</name>
</gene>
<keyword evidence="3" id="KW-0378">Hydrolase</keyword>
<evidence type="ECO:0000313" key="6">
    <source>
        <dbReference type="Proteomes" id="UP001501153"/>
    </source>
</evidence>
<evidence type="ECO:0000259" key="4">
    <source>
        <dbReference type="Pfam" id="PF04586"/>
    </source>
</evidence>